<evidence type="ECO:0008006" key="4">
    <source>
        <dbReference type="Google" id="ProtNLM"/>
    </source>
</evidence>
<protein>
    <recommendedName>
        <fullName evidence="4">Carboxypeptidase regulatory-like domain-containing protein</fullName>
    </recommendedName>
</protein>
<evidence type="ECO:0000313" key="2">
    <source>
        <dbReference type="EMBL" id="TWT51805.1"/>
    </source>
</evidence>
<gene>
    <name evidence="2" type="ORF">KOR42_32780</name>
</gene>
<dbReference type="RefSeq" id="WP_146510755.1">
    <property type="nucleotide sequence ID" value="NZ_SIHI01000010.1"/>
</dbReference>
<name>A0A5C5WNM1_9PLAN</name>
<evidence type="ECO:0000313" key="3">
    <source>
        <dbReference type="Proteomes" id="UP000317243"/>
    </source>
</evidence>
<organism evidence="2 3">
    <name type="scientific">Thalassoglobus neptunius</name>
    <dbReference type="NCBI Taxonomy" id="1938619"/>
    <lineage>
        <taxon>Bacteria</taxon>
        <taxon>Pseudomonadati</taxon>
        <taxon>Planctomycetota</taxon>
        <taxon>Planctomycetia</taxon>
        <taxon>Planctomycetales</taxon>
        <taxon>Planctomycetaceae</taxon>
        <taxon>Thalassoglobus</taxon>
    </lineage>
</organism>
<accession>A0A5C5WNM1</accession>
<feature type="region of interest" description="Disordered" evidence="1">
    <location>
        <begin position="149"/>
        <end position="170"/>
    </location>
</feature>
<keyword evidence="3" id="KW-1185">Reference proteome</keyword>
<evidence type="ECO:0000256" key="1">
    <source>
        <dbReference type="SAM" id="MobiDB-lite"/>
    </source>
</evidence>
<comment type="caution">
    <text evidence="2">The sequence shown here is derived from an EMBL/GenBank/DDBJ whole genome shotgun (WGS) entry which is preliminary data.</text>
</comment>
<sequence>MFPQQLNFINKRSSVSLLAVTLTLVVGCGKADWQADTYPARGTLTINGENPVGALVELHPTGEATDVRNSLPWGLVEEDGTFTLSTYEMGDGAPPGQYSVTIKWSPDVNSPTLADRLNGAYRDPRKSQWTVTIAEEDNEIPLIEITDAKVSTSEQAGKRRKRVPGPDLAR</sequence>
<dbReference type="OrthoDB" id="285058at2"/>
<dbReference type="Proteomes" id="UP000317243">
    <property type="component" value="Unassembled WGS sequence"/>
</dbReference>
<dbReference type="AlphaFoldDB" id="A0A5C5WNM1"/>
<reference evidence="2 3" key="1">
    <citation type="submission" date="2019-02" db="EMBL/GenBank/DDBJ databases">
        <title>Deep-cultivation of Planctomycetes and their phenomic and genomic characterization uncovers novel biology.</title>
        <authorList>
            <person name="Wiegand S."/>
            <person name="Jogler M."/>
            <person name="Boedeker C."/>
            <person name="Pinto D."/>
            <person name="Vollmers J."/>
            <person name="Rivas-Marin E."/>
            <person name="Kohn T."/>
            <person name="Peeters S.H."/>
            <person name="Heuer A."/>
            <person name="Rast P."/>
            <person name="Oberbeckmann S."/>
            <person name="Bunk B."/>
            <person name="Jeske O."/>
            <person name="Meyerdierks A."/>
            <person name="Storesund J.E."/>
            <person name="Kallscheuer N."/>
            <person name="Luecker S."/>
            <person name="Lage O.M."/>
            <person name="Pohl T."/>
            <person name="Merkel B.J."/>
            <person name="Hornburger P."/>
            <person name="Mueller R.-W."/>
            <person name="Bruemmer F."/>
            <person name="Labrenz M."/>
            <person name="Spormann A.M."/>
            <person name="Op Den Camp H."/>
            <person name="Overmann J."/>
            <person name="Amann R."/>
            <person name="Jetten M.S.M."/>
            <person name="Mascher T."/>
            <person name="Medema M.H."/>
            <person name="Devos D.P."/>
            <person name="Kaster A.-K."/>
            <person name="Ovreas L."/>
            <person name="Rohde M."/>
            <person name="Galperin M.Y."/>
            <person name="Jogler C."/>
        </authorList>
    </citation>
    <scope>NUCLEOTIDE SEQUENCE [LARGE SCALE GENOMIC DNA]</scope>
    <source>
        <strain evidence="2 3">KOR42</strain>
    </source>
</reference>
<dbReference type="EMBL" id="SIHI01000010">
    <property type="protein sequence ID" value="TWT51805.1"/>
    <property type="molecule type" value="Genomic_DNA"/>
</dbReference>
<proteinExistence type="predicted"/>